<comment type="similarity">
    <text evidence="1">Belongs to the peptidase C14B family.</text>
</comment>
<sequence length="394" mass="43317">MSMAPLHSTPTLLSSDLISTYPTMYSRFSRVCGGVQTALAHAGAICSYAGGLVGINKCTIELFLAGWLPTSINVQPKYNTEPKRKALLIGVNHPNGSRSGKDRVCDWCPDYDNYRRIHIDTMRMRDLLTTRYGYAKGDIHVLLDGDGANDDSGKVFTLQPTKATVEACLRCLIEDAGPGDRYFLYFAGHGAYDDDIKDEIDGKDEAIFNHDSYVNQEIVNSLMQSVTRPMPAGSKLIALFDCCHSGTALDLASTNGPDIAKAFTAESAKRHEKGRLGDPCIYTADPKTFVVSQCSSSRNSIGAPHSSAEIVTISACLDSKLAYETMGGWLTDSLVETLQTKPRQTYRELFSGTSMHLNYVASRINELQAEKVFPPQTIYLHSQDPLDLDRMFPL</sequence>
<dbReference type="PANTHER" id="PTHR48104">
    <property type="entry name" value="METACASPASE-4"/>
    <property type="match status" value="1"/>
</dbReference>
<protein>
    <recommendedName>
        <fullName evidence="2">Peptidase C14 caspase domain-containing protein</fullName>
    </recommendedName>
</protein>
<evidence type="ECO:0000313" key="3">
    <source>
        <dbReference type="EMBL" id="KDQ11731.1"/>
    </source>
</evidence>
<dbReference type="Proteomes" id="UP000027195">
    <property type="component" value="Unassembled WGS sequence"/>
</dbReference>
<dbReference type="InterPro" id="IPR011600">
    <property type="entry name" value="Pept_C14_caspase"/>
</dbReference>
<feature type="domain" description="Peptidase C14 caspase" evidence="2">
    <location>
        <begin position="84"/>
        <end position="358"/>
    </location>
</feature>
<dbReference type="GO" id="GO:0006508">
    <property type="term" value="P:proteolysis"/>
    <property type="evidence" value="ECO:0007669"/>
    <property type="project" value="InterPro"/>
</dbReference>
<dbReference type="OrthoDB" id="3223806at2759"/>
<evidence type="ECO:0000259" key="2">
    <source>
        <dbReference type="Pfam" id="PF00656"/>
    </source>
</evidence>
<dbReference type="AlphaFoldDB" id="A0A067MJI6"/>
<evidence type="ECO:0000256" key="1">
    <source>
        <dbReference type="ARBA" id="ARBA00009005"/>
    </source>
</evidence>
<gene>
    <name evidence="3" type="ORF">BOTBODRAFT_35164</name>
</gene>
<dbReference type="Gene3D" id="3.40.50.12660">
    <property type="match status" value="1"/>
</dbReference>
<reference evidence="4" key="1">
    <citation type="journal article" date="2014" name="Proc. Natl. Acad. Sci. U.S.A.">
        <title>Extensive sampling of basidiomycete genomes demonstrates inadequacy of the white-rot/brown-rot paradigm for wood decay fungi.</title>
        <authorList>
            <person name="Riley R."/>
            <person name="Salamov A.A."/>
            <person name="Brown D.W."/>
            <person name="Nagy L.G."/>
            <person name="Floudas D."/>
            <person name="Held B.W."/>
            <person name="Levasseur A."/>
            <person name="Lombard V."/>
            <person name="Morin E."/>
            <person name="Otillar R."/>
            <person name="Lindquist E.A."/>
            <person name="Sun H."/>
            <person name="LaButti K.M."/>
            <person name="Schmutz J."/>
            <person name="Jabbour D."/>
            <person name="Luo H."/>
            <person name="Baker S.E."/>
            <person name="Pisabarro A.G."/>
            <person name="Walton J.D."/>
            <person name="Blanchette R.A."/>
            <person name="Henrissat B."/>
            <person name="Martin F."/>
            <person name="Cullen D."/>
            <person name="Hibbett D.S."/>
            <person name="Grigoriev I.V."/>
        </authorList>
    </citation>
    <scope>NUCLEOTIDE SEQUENCE [LARGE SCALE GENOMIC DNA]</scope>
    <source>
        <strain evidence="4">FD-172 SS1</strain>
    </source>
</reference>
<dbReference type="Pfam" id="PF00656">
    <property type="entry name" value="Peptidase_C14"/>
    <property type="match status" value="1"/>
</dbReference>
<dbReference type="PANTHER" id="PTHR48104:SF30">
    <property type="entry name" value="METACASPASE-1"/>
    <property type="match status" value="1"/>
</dbReference>
<accession>A0A067MJI6</accession>
<name>A0A067MJI6_BOTB1</name>
<dbReference type="EMBL" id="KL198056">
    <property type="protein sequence ID" value="KDQ11731.1"/>
    <property type="molecule type" value="Genomic_DNA"/>
</dbReference>
<dbReference type="HOGENOM" id="CLU_745943_0_0_1"/>
<dbReference type="InterPro" id="IPR050452">
    <property type="entry name" value="Metacaspase"/>
</dbReference>
<evidence type="ECO:0000313" key="4">
    <source>
        <dbReference type="Proteomes" id="UP000027195"/>
    </source>
</evidence>
<proteinExistence type="inferred from homology"/>
<organism evidence="3 4">
    <name type="scientific">Botryobasidium botryosum (strain FD-172 SS1)</name>
    <dbReference type="NCBI Taxonomy" id="930990"/>
    <lineage>
        <taxon>Eukaryota</taxon>
        <taxon>Fungi</taxon>
        <taxon>Dikarya</taxon>
        <taxon>Basidiomycota</taxon>
        <taxon>Agaricomycotina</taxon>
        <taxon>Agaricomycetes</taxon>
        <taxon>Cantharellales</taxon>
        <taxon>Botryobasidiaceae</taxon>
        <taxon>Botryobasidium</taxon>
    </lineage>
</organism>
<dbReference type="InParanoid" id="A0A067MJI6"/>
<keyword evidence="4" id="KW-1185">Reference proteome</keyword>
<dbReference type="GO" id="GO:0004197">
    <property type="term" value="F:cysteine-type endopeptidase activity"/>
    <property type="evidence" value="ECO:0007669"/>
    <property type="project" value="InterPro"/>
</dbReference>
<dbReference type="GO" id="GO:0005737">
    <property type="term" value="C:cytoplasm"/>
    <property type="evidence" value="ECO:0007669"/>
    <property type="project" value="TreeGrafter"/>
</dbReference>